<evidence type="ECO:0000313" key="2">
    <source>
        <dbReference type="EMBL" id="MBI2465844.1"/>
    </source>
</evidence>
<protein>
    <recommendedName>
        <fullName evidence="4">PEGA domain-containing protein</fullName>
    </recommendedName>
</protein>
<name>A0A931YDB6_9BACT</name>
<dbReference type="SUPFAM" id="SSF69304">
    <property type="entry name" value="Tricorn protease N-terminal domain"/>
    <property type="match status" value="1"/>
</dbReference>
<dbReference type="EMBL" id="JACOYY010000026">
    <property type="protein sequence ID" value="MBI2052184.1"/>
    <property type="molecule type" value="Genomic_DNA"/>
</dbReference>
<evidence type="ECO:0000313" key="3">
    <source>
        <dbReference type="Proteomes" id="UP000709672"/>
    </source>
</evidence>
<evidence type="ECO:0000313" key="1">
    <source>
        <dbReference type="EMBL" id="MBI2052184.1"/>
    </source>
</evidence>
<organism evidence="2 3">
    <name type="scientific">Candidatus Sungiibacteriota bacterium</name>
    <dbReference type="NCBI Taxonomy" id="2750080"/>
    <lineage>
        <taxon>Bacteria</taxon>
        <taxon>Candidatus Sungiibacteriota</taxon>
    </lineage>
</organism>
<dbReference type="Proteomes" id="UP000786662">
    <property type="component" value="Unassembled WGS sequence"/>
</dbReference>
<proteinExistence type="predicted"/>
<comment type="caution">
    <text evidence="2">The sequence shown here is derived from an EMBL/GenBank/DDBJ whole genome shotgun (WGS) entry which is preliminary data.</text>
</comment>
<reference evidence="2" key="1">
    <citation type="submission" date="2020-07" db="EMBL/GenBank/DDBJ databases">
        <title>Huge and variable diversity of episymbiotic CPR bacteria and DPANN archaea in groundwater ecosystems.</title>
        <authorList>
            <person name="He C.Y."/>
            <person name="Keren R."/>
            <person name="Whittaker M."/>
            <person name="Farag I.F."/>
            <person name="Doudna J."/>
            <person name="Cate J.H.D."/>
            <person name="Banfield J.F."/>
        </authorList>
    </citation>
    <scope>NUCLEOTIDE SEQUENCE</scope>
    <source>
        <strain evidence="1">NC_groundwater_191_Ag_S-0.1um_45_8</strain>
        <strain evidence="2">NC_groundwater_418_Ag_B-0.1um_45_10</strain>
    </source>
</reference>
<gene>
    <name evidence="1" type="ORF">HYT38_00700</name>
    <name evidence="2" type="ORF">HYV66_01270</name>
</gene>
<sequence>MTRKTRLILLGLAVAAFLIIGFILLMYARGYRWDFNNNRLLLSGAIYIKPQSPKETDIFINKKNTDEQTAALIKNLLPLRKYHAQVAKAGYQTWQKEFEVTPGLVTEAENIILFPEKLSFQTLASEPGLLNFNISPDQKFAAVKTNTAKLIFYDFSNSTTTATPLTFPDKIKTKSIRFLENDRGWSVNSQKFIFSRSTAAQTTWYVWDRSVQKLTDLTLLYERKIVVKQPSALPLPIKFNPSKILWFGGDDNLLILMDSKLFQLDLVDETVADLNLSDVVDFDSRENKIIALKNPDILLMMDSAVANVSVLGQTTFAPQKIFMAPDDAKIAYTTANALGVMWLKDTSKQPLKKLGDQEVIYQSPGDISNVYWHAKNEHLMFLENQNLKAVELDTRDKINLASWPETIAAINYLAGDAKLYLLENGAIKLAEGEF</sequence>
<dbReference type="AlphaFoldDB" id="A0A931YDB6"/>
<evidence type="ECO:0008006" key="4">
    <source>
        <dbReference type="Google" id="ProtNLM"/>
    </source>
</evidence>
<dbReference type="EMBL" id="JACPHQ010000015">
    <property type="protein sequence ID" value="MBI2465844.1"/>
    <property type="molecule type" value="Genomic_DNA"/>
</dbReference>
<dbReference type="Proteomes" id="UP000709672">
    <property type="component" value="Unassembled WGS sequence"/>
</dbReference>
<accession>A0A931YDB6</accession>